<protein>
    <recommendedName>
        <fullName evidence="4">Phosphatidylglycerol/phosphatidylinositol transfer protein</fullName>
    </recommendedName>
</protein>
<reference evidence="10 11" key="1">
    <citation type="submission" date="2015-02" db="EMBL/GenBank/DDBJ databases">
        <title>Draft Genome Sequences of Two Closely-Related Aflatoxigenic Aspergillus Species Obtained from the Cote d'Ivoire.</title>
        <authorList>
            <person name="Moore G.G."/>
            <person name="Beltz S.B."/>
            <person name="Mack B.M."/>
        </authorList>
    </citation>
    <scope>NUCLEOTIDE SEQUENCE [LARGE SCALE GENOMIC DNA]</scope>
    <source>
        <strain evidence="10 11">SRRC1468</strain>
    </source>
</reference>
<dbReference type="InterPro" id="IPR014756">
    <property type="entry name" value="Ig_E-set"/>
</dbReference>
<comment type="similarity">
    <text evidence="2">Belongs to the NPC2 family.</text>
</comment>
<dbReference type="InterPro" id="IPR039670">
    <property type="entry name" value="NPC2-like"/>
</dbReference>
<dbReference type="PANTHER" id="PTHR11306">
    <property type="entry name" value="NIEMANN PICK TYPE C2 PROTEIN NPC2-RELATED"/>
    <property type="match status" value="1"/>
</dbReference>
<dbReference type="GO" id="GO:0032934">
    <property type="term" value="F:sterol binding"/>
    <property type="evidence" value="ECO:0007669"/>
    <property type="project" value="InterPro"/>
</dbReference>
<comment type="caution">
    <text evidence="10">The sequence shown here is derived from an EMBL/GenBank/DDBJ whole genome shotgun (WGS) entry which is preliminary data.</text>
</comment>
<sequence length="169" mass="18436">MKLLSSAAALLCLAPLSVTASPHTLFSSSQVTLKEAFPVDGNNPLEYCTNPDGDVLSIKSVDLTPNPPKAGQTLTIQAEGTIHKRIEKGAYVLLEVKYGLITLLRQKPDLCDQIVNVDLECPLEEGTMSLTKEVELPAQIPPGKYTVHADVYTKDDERITCLDARNIQF</sequence>
<dbReference type="InterPro" id="IPR003172">
    <property type="entry name" value="ML_dom"/>
</dbReference>
<gene>
    <name evidence="10" type="ORF">ARAM_007650</name>
</gene>
<organism evidence="10 11">
    <name type="scientific">Aspergillus rambellii</name>
    <dbReference type="NCBI Taxonomy" id="308745"/>
    <lineage>
        <taxon>Eukaryota</taxon>
        <taxon>Fungi</taxon>
        <taxon>Dikarya</taxon>
        <taxon>Ascomycota</taxon>
        <taxon>Pezizomycotina</taxon>
        <taxon>Eurotiomycetes</taxon>
        <taxon>Eurotiomycetidae</taxon>
        <taxon>Eurotiales</taxon>
        <taxon>Aspergillaceae</taxon>
        <taxon>Aspergillus</taxon>
        <taxon>Aspergillus subgen. Nidulantes</taxon>
    </lineage>
</organism>
<evidence type="ECO:0000313" key="11">
    <source>
        <dbReference type="Proteomes" id="UP000034291"/>
    </source>
</evidence>
<evidence type="ECO:0000259" key="9">
    <source>
        <dbReference type="SMART" id="SM00737"/>
    </source>
</evidence>
<evidence type="ECO:0000256" key="7">
    <source>
        <dbReference type="ARBA" id="ARBA00023055"/>
    </source>
</evidence>
<dbReference type="InterPro" id="IPR033917">
    <property type="entry name" value="ML_PG-PI_TP"/>
</dbReference>
<dbReference type="SUPFAM" id="SSF81296">
    <property type="entry name" value="E set domains"/>
    <property type="match status" value="1"/>
</dbReference>
<dbReference type="PANTHER" id="PTHR11306:SF0">
    <property type="entry name" value="PHOSPHATIDYLGLYCEROL_PHOSPHATIDYLINOSITOL TRANSFER PROTEIN"/>
    <property type="match status" value="1"/>
</dbReference>
<keyword evidence="7" id="KW-0445">Lipid transport</keyword>
<feature type="chain" id="PRO_5002528904" description="Phosphatidylglycerol/phosphatidylinositol transfer protein" evidence="8">
    <location>
        <begin position="21"/>
        <end position="169"/>
    </location>
</feature>
<dbReference type="Proteomes" id="UP000034291">
    <property type="component" value="Unassembled WGS sequence"/>
</dbReference>
<feature type="signal peptide" evidence="8">
    <location>
        <begin position="1"/>
        <end position="20"/>
    </location>
</feature>
<evidence type="ECO:0000256" key="6">
    <source>
        <dbReference type="ARBA" id="ARBA00022729"/>
    </source>
</evidence>
<accession>A0A0F8UV05</accession>
<dbReference type="Pfam" id="PF02221">
    <property type="entry name" value="E1_DerP2_DerF2"/>
    <property type="match status" value="1"/>
</dbReference>
<name>A0A0F8UV05_9EURO</name>
<dbReference type="Gene3D" id="2.60.40.770">
    <property type="match status" value="1"/>
</dbReference>
<evidence type="ECO:0000256" key="5">
    <source>
        <dbReference type="ARBA" id="ARBA00022448"/>
    </source>
</evidence>
<evidence type="ECO:0000256" key="8">
    <source>
        <dbReference type="SAM" id="SignalP"/>
    </source>
</evidence>
<dbReference type="GO" id="GO:0032366">
    <property type="term" value="P:intracellular sterol transport"/>
    <property type="evidence" value="ECO:0007669"/>
    <property type="project" value="InterPro"/>
</dbReference>
<dbReference type="CDD" id="cd00917">
    <property type="entry name" value="PG-PI_TP"/>
    <property type="match status" value="1"/>
</dbReference>
<comment type="subunit">
    <text evidence="3">Monomer.</text>
</comment>
<dbReference type="AlphaFoldDB" id="A0A0F8UV05"/>
<keyword evidence="5" id="KW-0813">Transport</keyword>
<keyword evidence="6 8" id="KW-0732">Signal</keyword>
<evidence type="ECO:0000256" key="3">
    <source>
        <dbReference type="ARBA" id="ARBA00011245"/>
    </source>
</evidence>
<evidence type="ECO:0000256" key="4">
    <source>
        <dbReference type="ARBA" id="ARBA00016056"/>
    </source>
</evidence>
<dbReference type="OrthoDB" id="6409159at2759"/>
<keyword evidence="11" id="KW-1185">Reference proteome</keyword>
<evidence type="ECO:0000256" key="2">
    <source>
        <dbReference type="ARBA" id="ARBA00006370"/>
    </source>
</evidence>
<evidence type="ECO:0000256" key="1">
    <source>
        <dbReference type="ARBA" id="ARBA00002053"/>
    </source>
</evidence>
<dbReference type="SMART" id="SM00737">
    <property type="entry name" value="ML"/>
    <property type="match status" value="1"/>
</dbReference>
<feature type="domain" description="MD-2-related lipid-recognition" evidence="9">
    <location>
        <begin position="45"/>
        <end position="166"/>
    </location>
</feature>
<evidence type="ECO:0000313" key="10">
    <source>
        <dbReference type="EMBL" id="KKK23323.1"/>
    </source>
</evidence>
<dbReference type="EMBL" id="JZBS01001288">
    <property type="protein sequence ID" value="KKK23323.1"/>
    <property type="molecule type" value="Genomic_DNA"/>
</dbReference>
<dbReference type="STRING" id="308745.A0A0F8UV05"/>
<comment type="function">
    <text evidence="1">Catalyzes the intermembrane transfer of phosphatidylglycerol and phosphatidylinositol.</text>
</comment>
<proteinExistence type="inferred from homology"/>
<dbReference type="FunFam" id="2.60.40.770:FF:000004">
    <property type="entry name" value="Phosphatidylglycerol/phosphatidylinositol transfer protein"/>
    <property type="match status" value="1"/>
</dbReference>